<dbReference type="Gene3D" id="2.40.128.630">
    <property type="match status" value="1"/>
</dbReference>
<comment type="caution">
    <text evidence="2">The sequence shown here is derived from an EMBL/GenBank/DDBJ whole genome shotgun (WGS) entry which is preliminary data.</text>
</comment>
<organism evidence="2 3">
    <name type="scientific">Actinoallomurus acaciae</name>
    <dbReference type="NCBI Taxonomy" id="502577"/>
    <lineage>
        <taxon>Bacteria</taxon>
        <taxon>Bacillati</taxon>
        <taxon>Actinomycetota</taxon>
        <taxon>Actinomycetes</taxon>
        <taxon>Streptosporangiales</taxon>
        <taxon>Thermomonosporaceae</taxon>
        <taxon>Actinoallomurus</taxon>
    </lineage>
</organism>
<dbReference type="RefSeq" id="WP_378210996.1">
    <property type="nucleotide sequence ID" value="NZ_JBHLZP010000453.1"/>
</dbReference>
<evidence type="ECO:0000313" key="3">
    <source>
        <dbReference type="Proteomes" id="UP001589627"/>
    </source>
</evidence>
<evidence type="ECO:0000313" key="2">
    <source>
        <dbReference type="EMBL" id="MFB9838023.1"/>
    </source>
</evidence>
<feature type="non-terminal residue" evidence="2">
    <location>
        <position position="1"/>
    </location>
</feature>
<proteinExistence type="predicted"/>
<feature type="domain" description="Pyrrolo-quinoline quinone repeat" evidence="1">
    <location>
        <begin position="124"/>
        <end position="198"/>
    </location>
</feature>
<protein>
    <submittedName>
        <fullName evidence="2">PQQ-binding-like beta-propeller repeat protein</fullName>
    </submittedName>
</protein>
<accession>A0ABV5YTQ6</accession>
<dbReference type="InterPro" id="IPR011047">
    <property type="entry name" value="Quinoprotein_ADH-like_sf"/>
</dbReference>
<sequence length="390" mass="40138">GLAAVGGGTAAALAATSRGGHAPSPPRLLWRATLPVGNDILMPQVFARAVVVFAATTKSSAYDAATGRSLWSAPMHDVATDHTLIYAPSAEDGDIAATDPYSHARRWSFPQPPGFTAQALAGPANGLLALIDEHGTVIGLDARTGRRRWTHDAPATTLLRGVQGGVLIAWSGRETDAEKRLFALDAGTGAVRWNRPYPKSGMTFPGAGDLVFGSPTGDTVEALSVTTGRTAWTADVGDLGRLTVANGTVHVGGAVLHALDLATGRQKWAYRPTVPGDQDRTSLVSGGHAYVLDNRNLIALDAGTGRRLWPAGTPAGDTAPLVAAGGLVCTGVAGTTGPGLYGWNAVTGELVWNHPMASSNLTDPWALTTAGSVLAASQDSILAAFHLARA</sequence>
<name>A0ABV5YTQ6_9ACTN</name>
<dbReference type="SMART" id="SM00564">
    <property type="entry name" value="PQQ"/>
    <property type="match status" value="8"/>
</dbReference>
<dbReference type="SUPFAM" id="SSF50998">
    <property type="entry name" value="Quinoprotein alcohol dehydrogenase-like"/>
    <property type="match status" value="1"/>
</dbReference>
<feature type="domain" description="Pyrrolo-quinoline quinone repeat" evidence="1">
    <location>
        <begin position="38"/>
        <end position="108"/>
    </location>
</feature>
<dbReference type="InterPro" id="IPR018391">
    <property type="entry name" value="PQQ_b-propeller_rpt"/>
</dbReference>
<dbReference type="EMBL" id="JBHLZP010000453">
    <property type="protein sequence ID" value="MFB9838023.1"/>
    <property type="molecule type" value="Genomic_DNA"/>
</dbReference>
<keyword evidence="3" id="KW-1185">Reference proteome</keyword>
<evidence type="ECO:0000259" key="1">
    <source>
        <dbReference type="Pfam" id="PF13360"/>
    </source>
</evidence>
<gene>
    <name evidence="2" type="ORF">ACFFNX_38255</name>
</gene>
<dbReference type="Pfam" id="PF13360">
    <property type="entry name" value="PQQ_2"/>
    <property type="match status" value="3"/>
</dbReference>
<dbReference type="PANTHER" id="PTHR34512">
    <property type="entry name" value="CELL SURFACE PROTEIN"/>
    <property type="match status" value="1"/>
</dbReference>
<feature type="domain" description="Pyrrolo-quinoline quinone repeat" evidence="1">
    <location>
        <begin position="218"/>
        <end position="364"/>
    </location>
</feature>
<dbReference type="InterPro" id="IPR002372">
    <property type="entry name" value="PQQ_rpt_dom"/>
</dbReference>
<dbReference type="InterPro" id="IPR015943">
    <property type="entry name" value="WD40/YVTN_repeat-like_dom_sf"/>
</dbReference>
<dbReference type="Gene3D" id="2.40.10.480">
    <property type="match status" value="1"/>
</dbReference>
<dbReference type="Gene3D" id="2.130.10.10">
    <property type="entry name" value="YVTN repeat-like/Quinoprotein amine dehydrogenase"/>
    <property type="match status" value="1"/>
</dbReference>
<dbReference type="PANTHER" id="PTHR34512:SF30">
    <property type="entry name" value="OUTER MEMBRANE PROTEIN ASSEMBLY FACTOR BAMB"/>
    <property type="match status" value="1"/>
</dbReference>
<reference evidence="2 3" key="1">
    <citation type="submission" date="2024-09" db="EMBL/GenBank/DDBJ databases">
        <authorList>
            <person name="Sun Q."/>
            <person name="Mori K."/>
        </authorList>
    </citation>
    <scope>NUCLEOTIDE SEQUENCE [LARGE SCALE GENOMIC DNA]</scope>
    <source>
        <strain evidence="2 3">TBRC 0563</strain>
    </source>
</reference>
<dbReference type="Proteomes" id="UP001589627">
    <property type="component" value="Unassembled WGS sequence"/>
</dbReference>